<proteinExistence type="inferred from homology"/>
<evidence type="ECO:0000256" key="5">
    <source>
        <dbReference type="SAM" id="Coils"/>
    </source>
</evidence>
<comment type="caution">
    <text evidence="8">The sequence shown here is derived from an EMBL/GenBank/DDBJ whole genome shotgun (WGS) entry which is preliminary data.</text>
</comment>
<dbReference type="InterPro" id="IPR038765">
    <property type="entry name" value="Papain-like_cys_pep_sf"/>
</dbReference>
<comment type="similarity">
    <text evidence="1">Belongs to the peptidase C40 family.</text>
</comment>
<reference evidence="8 9" key="1">
    <citation type="submission" date="2017-07" db="EMBL/GenBank/DDBJ databases">
        <authorList>
            <person name="Sun Z.S."/>
            <person name="Albrecht U."/>
            <person name="Echele G."/>
            <person name="Lee C.C."/>
        </authorList>
    </citation>
    <scope>NUCLEOTIDE SEQUENCE [LARGE SCALE GENOMIC DNA]</scope>
    <source>
        <strain evidence="8 9">P16-029</strain>
    </source>
</reference>
<feature type="region of interest" description="Disordered" evidence="6">
    <location>
        <begin position="215"/>
        <end position="268"/>
    </location>
</feature>
<dbReference type="GO" id="GO:0006508">
    <property type="term" value="P:proteolysis"/>
    <property type="evidence" value="ECO:0007669"/>
    <property type="project" value="UniProtKB-KW"/>
</dbReference>
<evidence type="ECO:0000313" key="8">
    <source>
        <dbReference type="EMBL" id="RFT44476.1"/>
    </source>
</evidence>
<dbReference type="PANTHER" id="PTHR47053:SF1">
    <property type="entry name" value="MUREIN DD-ENDOPEPTIDASE MEPH-RELATED"/>
    <property type="match status" value="1"/>
</dbReference>
<evidence type="ECO:0000256" key="1">
    <source>
        <dbReference type="ARBA" id="ARBA00007074"/>
    </source>
</evidence>
<dbReference type="GO" id="GO:0008234">
    <property type="term" value="F:cysteine-type peptidase activity"/>
    <property type="evidence" value="ECO:0007669"/>
    <property type="project" value="UniProtKB-KW"/>
</dbReference>
<keyword evidence="4" id="KW-0788">Thiol protease</keyword>
<sequence length="387" mass="40671">MERRFGASQMSGGTPRRGRGVAVAAMTGAIILGTVGSVELGAQAAPDPIDQAKVRLAQLDEQTAKVQEDYTKAQAALDKTQKDLNRSQKDLGVQSAKVATMRKALGRVALSDYQSGRGVSTTTQLVTSSDSGQFLSKLATVQNVTDRTTEQFQDFQAQQARLASLESQAQTDRATIQAQRDQQAKLLADAKKKEQEAKEVVERLSAQQRAELERRQAADAAASTANVVSRAAGPRTAGRSAVPSAPQPARQTAQNAKGDQVSIPAPSESVSSRAQAALSFAMAQLGKPYIWGGTGPSGYDCSGLMMAAWGKAGVGLPRTAAAQYAAGRPVATSDLQPGDLVFFYPGITHVGMYIGGGKFVHASSPRTGIKISVLAGQTSYQGARRFG</sequence>
<accession>A0A3E2DGI5</accession>
<dbReference type="InterPro" id="IPR000064">
    <property type="entry name" value="NLP_P60_dom"/>
</dbReference>
<keyword evidence="2" id="KW-0645">Protease</keyword>
<evidence type="ECO:0000256" key="3">
    <source>
        <dbReference type="ARBA" id="ARBA00022801"/>
    </source>
</evidence>
<evidence type="ECO:0000256" key="6">
    <source>
        <dbReference type="SAM" id="MobiDB-lite"/>
    </source>
</evidence>
<dbReference type="AlphaFoldDB" id="A0A3E2DGI5"/>
<feature type="domain" description="NlpC/P60" evidence="7">
    <location>
        <begin position="271"/>
        <end position="387"/>
    </location>
</feature>
<dbReference type="Proteomes" id="UP000259211">
    <property type="component" value="Unassembled WGS sequence"/>
</dbReference>
<evidence type="ECO:0000256" key="4">
    <source>
        <dbReference type="ARBA" id="ARBA00022807"/>
    </source>
</evidence>
<dbReference type="PROSITE" id="PS51935">
    <property type="entry name" value="NLPC_P60"/>
    <property type="match status" value="1"/>
</dbReference>
<keyword evidence="5" id="KW-0175">Coiled coil</keyword>
<dbReference type="Gene3D" id="3.90.1720.10">
    <property type="entry name" value="endopeptidase domain like (from Nostoc punctiforme)"/>
    <property type="match status" value="1"/>
</dbReference>
<dbReference type="EMBL" id="NOWI01000005">
    <property type="protein sequence ID" value="RFT44476.1"/>
    <property type="molecule type" value="Genomic_DNA"/>
</dbReference>
<name>A0A3E2DGI5_9ACTN</name>
<keyword evidence="3" id="KW-0378">Hydrolase</keyword>
<feature type="coiled-coil region" evidence="5">
    <location>
        <begin position="49"/>
        <end position="90"/>
    </location>
</feature>
<evidence type="ECO:0000259" key="7">
    <source>
        <dbReference type="PROSITE" id="PS51935"/>
    </source>
</evidence>
<dbReference type="Gene3D" id="6.10.250.3150">
    <property type="match status" value="1"/>
</dbReference>
<dbReference type="InterPro" id="IPR051202">
    <property type="entry name" value="Peptidase_C40"/>
</dbReference>
<dbReference type="Pfam" id="PF00877">
    <property type="entry name" value="NLPC_P60"/>
    <property type="match status" value="1"/>
</dbReference>
<organism evidence="8 9">
    <name type="scientific">Cutibacterium avidum</name>
    <dbReference type="NCBI Taxonomy" id="33010"/>
    <lineage>
        <taxon>Bacteria</taxon>
        <taxon>Bacillati</taxon>
        <taxon>Actinomycetota</taxon>
        <taxon>Actinomycetes</taxon>
        <taxon>Propionibacteriales</taxon>
        <taxon>Propionibacteriaceae</taxon>
        <taxon>Cutibacterium</taxon>
    </lineage>
</organism>
<evidence type="ECO:0000313" key="9">
    <source>
        <dbReference type="Proteomes" id="UP000259211"/>
    </source>
</evidence>
<evidence type="ECO:0000256" key="2">
    <source>
        <dbReference type="ARBA" id="ARBA00022670"/>
    </source>
</evidence>
<dbReference type="PANTHER" id="PTHR47053">
    <property type="entry name" value="MUREIN DD-ENDOPEPTIDASE MEPH-RELATED"/>
    <property type="match status" value="1"/>
</dbReference>
<protein>
    <recommendedName>
        <fullName evidence="7">NlpC/P60 domain-containing protein</fullName>
    </recommendedName>
</protein>
<feature type="coiled-coil region" evidence="5">
    <location>
        <begin position="162"/>
        <end position="210"/>
    </location>
</feature>
<gene>
    <name evidence="8" type="ORF">CHT91_06475</name>
</gene>
<dbReference type="SUPFAM" id="SSF54001">
    <property type="entry name" value="Cysteine proteinases"/>
    <property type="match status" value="1"/>
</dbReference>